<evidence type="ECO:0000313" key="3">
    <source>
        <dbReference type="Proteomes" id="UP000013201"/>
    </source>
</evidence>
<organism evidence="2 3">
    <name type="scientific">Sphingobium indicum BiD32</name>
    <dbReference type="NCBI Taxonomy" id="1301087"/>
    <lineage>
        <taxon>Bacteria</taxon>
        <taxon>Pseudomonadati</taxon>
        <taxon>Pseudomonadota</taxon>
        <taxon>Alphaproteobacteria</taxon>
        <taxon>Sphingomonadales</taxon>
        <taxon>Sphingomonadaceae</taxon>
        <taxon>Sphingobium</taxon>
    </lineage>
</organism>
<proteinExistence type="predicted"/>
<accession>N1MUR5</accession>
<feature type="region of interest" description="Disordered" evidence="1">
    <location>
        <begin position="1"/>
        <end position="27"/>
    </location>
</feature>
<comment type="caution">
    <text evidence="2">The sequence shown here is derived from an EMBL/GenBank/DDBJ whole genome shotgun (WGS) entry which is preliminary data.</text>
</comment>
<reference evidence="3" key="2">
    <citation type="submission" date="2013-04" db="EMBL/GenBank/DDBJ databases">
        <title>Bisphenol A degrading Sphingobium sp. strain BiD32.</title>
        <authorList>
            <person name="Nielsen J.L."/>
            <person name="Zhou N.A."/>
            <person name="Kjeldal H."/>
        </authorList>
    </citation>
    <scope>NUCLEOTIDE SEQUENCE [LARGE SCALE GENOMIC DNA]</scope>
    <source>
        <strain evidence="3">BiD32</strain>
    </source>
</reference>
<sequence length="76" mass="7922">MVSVMSASANWQPGARQRCDVSGSADQQATPLKELNIAMNQAEGVQHTAANIEQPAAAPVALRPDADICARSSMVS</sequence>
<reference evidence="2 3" key="1">
    <citation type="submission" date="2013-03" db="EMBL/GenBank/DDBJ databases">
        <authorList>
            <person name="Le V."/>
        </authorList>
    </citation>
    <scope>NUCLEOTIDE SEQUENCE [LARGE SCALE GENOMIC DNA]</scope>
    <source>
        <strain evidence="2 3">BiD32</strain>
    </source>
</reference>
<name>N1MUR5_9SPHN</name>
<dbReference type="Proteomes" id="UP000013201">
    <property type="component" value="Unassembled WGS sequence"/>
</dbReference>
<feature type="compositionally biased region" description="Polar residues" evidence="1">
    <location>
        <begin position="1"/>
        <end position="11"/>
    </location>
</feature>
<evidence type="ECO:0000256" key="1">
    <source>
        <dbReference type="SAM" id="MobiDB-lite"/>
    </source>
</evidence>
<protein>
    <submittedName>
        <fullName evidence="2">Uncharacterized protein</fullName>
    </submittedName>
</protein>
<dbReference type="EMBL" id="CAVK010000170">
    <property type="protein sequence ID" value="CCW19088.1"/>
    <property type="molecule type" value="Genomic_DNA"/>
</dbReference>
<gene>
    <name evidence="2" type="ORF">EBBID32_34500</name>
</gene>
<evidence type="ECO:0000313" key="2">
    <source>
        <dbReference type="EMBL" id="CCW19088.1"/>
    </source>
</evidence>
<keyword evidence="3" id="KW-1185">Reference proteome</keyword>
<dbReference type="AlphaFoldDB" id="N1MUR5"/>